<dbReference type="Proteomes" id="UP000305883">
    <property type="component" value="Unassembled WGS sequence"/>
</dbReference>
<feature type="transmembrane region" description="Helical" evidence="2">
    <location>
        <begin position="313"/>
        <end position="335"/>
    </location>
</feature>
<evidence type="ECO:0000313" key="3">
    <source>
        <dbReference type="EMBL" id="TIC90642.1"/>
    </source>
</evidence>
<dbReference type="Pfam" id="PF12326">
    <property type="entry name" value="EOS1"/>
    <property type="match status" value="1"/>
</dbReference>
<proteinExistence type="predicted"/>
<dbReference type="InterPro" id="IPR021100">
    <property type="entry name" value="N-glycosylation_EOS1"/>
</dbReference>
<accession>A0A4T0VF86</accession>
<dbReference type="GO" id="GO:0006487">
    <property type="term" value="P:protein N-linked glycosylation"/>
    <property type="evidence" value="ECO:0007669"/>
    <property type="project" value="TreeGrafter"/>
</dbReference>
<name>A0A4T0VF86_9PEZI</name>
<organism evidence="3 4">
    <name type="scientific">Colletotrichum higginsianum</name>
    <dbReference type="NCBI Taxonomy" id="80884"/>
    <lineage>
        <taxon>Eukaryota</taxon>
        <taxon>Fungi</taxon>
        <taxon>Dikarya</taxon>
        <taxon>Ascomycota</taxon>
        <taxon>Pezizomycotina</taxon>
        <taxon>Sordariomycetes</taxon>
        <taxon>Hypocreomycetidae</taxon>
        <taxon>Glomerellales</taxon>
        <taxon>Glomerellaceae</taxon>
        <taxon>Colletotrichum</taxon>
        <taxon>Colletotrichum destructivum species complex</taxon>
    </lineage>
</organism>
<gene>
    <name evidence="3" type="ORF">CH35J_011747</name>
</gene>
<dbReference type="GO" id="GO:0034599">
    <property type="term" value="P:cellular response to oxidative stress"/>
    <property type="evidence" value="ECO:0007669"/>
    <property type="project" value="InterPro"/>
</dbReference>
<evidence type="ECO:0000256" key="2">
    <source>
        <dbReference type="SAM" id="Phobius"/>
    </source>
</evidence>
<feature type="transmembrane region" description="Helical" evidence="2">
    <location>
        <begin position="283"/>
        <end position="301"/>
    </location>
</feature>
<dbReference type="EMBL" id="MWPZ01000011">
    <property type="protein sequence ID" value="TIC90642.1"/>
    <property type="molecule type" value="Genomic_DNA"/>
</dbReference>
<dbReference type="GO" id="GO:0005789">
    <property type="term" value="C:endoplasmic reticulum membrane"/>
    <property type="evidence" value="ECO:0007669"/>
    <property type="project" value="InterPro"/>
</dbReference>
<sequence length="375" mass="40977">MVLTNPGRWLGTCHQFSICIHTSRVVALVDNAAINPDAVAAAVTCNIDNFSIIDGRAIRRTTTALPRSLDGARRLVRPPPSSPPQRHPDPPKRLPTAPGRRRQPPSYPSYPPDLALSSSLLEPRIAVVLNVPKPWRPWLFACRLLSIFPAIFWALQPALTLLVQIIPVAVPGGKKAVDAAAASGVGVGVGVGGFAGSTCPPPNWPPGHPEIPFPWTEMSLGLMWCGASAYLSFFFIDCLMSRWLINYTPQATIIRLLTINATNAFLTERILTFSGGFEDPRLLLPGWVTIATTLTIAYHITQRSINIQKETSTSINIFSIASFISMISLLAHLHYNGSDYPEKPFESLARLMLDQARRLPGEAILPSYPPSHSEL</sequence>
<feature type="transmembrane region" description="Helical" evidence="2">
    <location>
        <begin position="221"/>
        <end position="240"/>
    </location>
</feature>
<feature type="region of interest" description="Disordered" evidence="1">
    <location>
        <begin position="69"/>
        <end position="108"/>
    </location>
</feature>
<protein>
    <submittedName>
        <fullName evidence="3">N-glycosylation protein eos1</fullName>
    </submittedName>
</protein>
<dbReference type="OrthoDB" id="2139606at2759"/>
<evidence type="ECO:0000256" key="1">
    <source>
        <dbReference type="SAM" id="MobiDB-lite"/>
    </source>
</evidence>
<keyword evidence="2" id="KW-0812">Transmembrane</keyword>
<comment type="caution">
    <text evidence="3">The sequence shown here is derived from an EMBL/GenBank/DDBJ whole genome shotgun (WGS) entry which is preliminary data.</text>
</comment>
<keyword evidence="2" id="KW-1133">Transmembrane helix</keyword>
<dbReference type="PANTHER" id="PTHR28147">
    <property type="entry name" value="N-GLYCOSYLATION PROTEIN EOS1"/>
    <property type="match status" value="1"/>
</dbReference>
<evidence type="ECO:0000313" key="4">
    <source>
        <dbReference type="Proteomes" id="UP000305883"/>
    </source>
</evidence>
<dbReference type="AlphaFoldDB" id="A0A4T0VF86"/>
<dbReference type="PANTHER" id="PTHR28147:SF1">
    <property type="entry name" value="N-GLYCOSYLATION PROTEIN EOS1"/>
    <property type="match status" value="1"/>
</dbReference>
<reference evidence="3 4" key="1">
    <citation type="journal article" date="2019" name="Genome Biol. Evol.">
        <title>Genomic Plasticity Mediated by Transposable Elements in the Plant Pathogenic Fungus Colletotrichum higginsianum.</title>
        <authorList>
            <person name="Tsushima A."/>
            <person name="Gan P."/>
            <person name="Kumakura N."/>
            <person name="Narusaka M."/>
            <person name="Takano Y."/>
            <person name="Narusaka Y."/>
            <person name="Shirasu K."/>
        </authorList>
    </citation>
    <scope>NUCLEOTIDE SEQUENCE [LARGE SCALE GENOMIC DNA]</scope>
    <source>
        <strain evidence="3 4">MAFF305635-RFP</strain>
    </source>
</reference>
<feature type="transmembrane region" description="Helical" evidence="2">
    <location>
        <begin position="252"/>
        <end position="271"/>
    </location>
</feature>
<keyword evidence="2" id="KW-0472">Membrane</keyword>